<sequence length="211" mass="22718">MPARTDTTIGILIADDHPMLREGVAAVIAMQPDMAVVGEAATGDEAVAMYDALRPAVVLMDLRMPGMTGLQAIEAIRARHPQARILVLTTYSGDAQALQALRAGAAGFLLKSSLRRELLGAIRTVHEGQRHLAPDVAQEIALHAIDEPLTPRETQILQLIASGHANKQIAWTLNLAEETVKSGIKNIFGKLHVNDRTHAVTKAARRGIIEL</sequence>
<dbReference type="SMART" id="SM00421">
    <property type="entry name" value="HTH_LUXR"/>
    <property type="match status" value="1"/>
</dbReference>
<dbReference type="SUPFAM" id="SSF46894">
    <property type="entry name" value="C-terminal effector domain of the bipartite response regulators"/>
    <property type="match status" value="1"/>
</dbReference>
<protein>
    <submittedName>
        <fullName evidence="6">DNA-binding NarL/FixJ family response regulator</fullName>
    </submittedName>
</protein>
<dbReference type="InterPro" id="IPR058245">
    <property type="entry name" value="NreC/VraR/RcsB-like_REC"/>
</dbReference>
<dbReference type="PROSITE" id="PS50043">
    <property type="entry name" value="HTH_LUXR_2"/>
    <property type="match status" value="1"/>
</dbReference>
<dbReference type="InterPro" id="IPR016032">
    <property type="entry name" value="Sig_transdc_resp-reg_C-effctor"/>
</dbReference>
<dbReference type="EMBL" id="JAVDRD010000008">
    <property type="protein sequence ID" value="MDR6512243.1"/>
    <property type="molecule type" value="Genomic_DNA"/>
</dbReference>
<feature type="modified residue" description="4-aspartylphosphate" evidence="3">
    <location>
        <position position="61"/>
    </location>
</feature>
<dbReference type="CDD" id="cd06170">
    <property type="entry name" value="LuxR_C_like"/>
    <property type="match status" value="1"/>
</dbReference>
<dbReference type="Gene3D" id="3.40.50.2300">
    <property type="match status" value="1"/>
</dbReference>
<accession>A0ABU1MPH1</accession>
<dbReference type="PANTHER" id="PTHR43214">
    <property type="entry name" value="TWO-COMPONENT RESPONSE REGULATOR"/>
    <property type="match status" value="1"/>
</dbReference>
<evidence type="ECO:0000313" key="7">
    <source>
        <dbReference type="Proteomes" id="UP001184150"/>
    </source>
</evidence>
<dbReference type="PROSITE" id="PS50110">
    <property type="entry name" value="RESPONSE_REGULATORY"/>
    <property type="match status" value="1"/>
</dbReference>
<dbReference type="SUPFAM" id="SSF52172">
    <property type="entry name" value="CheY-like"/>
    <property type="match status" value="1"/>
</dbReference>
<dbReference type="InterPro" id="IPR000792">
    <property type="entry name" value="Tscrpt_reg_LuxR_C"/>
</dbReference>
<dbReference type="SMART" id="SM00448">
    <property type="entry name" value="REC"/>
    <property type="match status" value="1"/>
</dbReference>
<evidence type="ECO:0000256" key="2">
    <source>
        <dbReference type="ARBA" id="ARBA00023125"/>
    </source>
</evidence>
<keyword evidence="2 6" id="KW-0238">DNA-binding</keyword>
<dbReference type="InterPro" id="IPR011006">
    <property type="entry name" value="CheY-like_superfamily"/>
</dbReference>
<gene>
    <name evidence="6" type="ORF">J2792_003126</name>
</gene>
<dbReference type="InterPro" id="IPR039420">
    <property type="entry name" value="WalR-like"/>
</dbReference>
<keyword evidence="7" id="KW-1185">Reference proteome</keyword>
<dbReference type="PANTHER" id="PTHR43214:SF43">
    <property type="entry name" value="TWO-COMPONENT RESPONSE REGULATOR"/>
    <property type="match status" value="1"/>
</dbReference>
<evidence type="ECO:0000313" key="6">
    <source>
        <dbReference type="EMBL" id="MDR6512243.1"/>
    </source>
</evidence>
<dbReference type="InterPro" id="IPR001789">
    <property type="entry name" value="Sig_transdc_resp-reg_receiver"/>
</dbReference>
<comment type="caution">
    <text evidence="6">The sequence shown here is derived from an EMBL/GenBank/DDBJ whole genome shotgun (WGS) entry which is preliminary data.</text>
</comment>
<evidence type="ECO:0000256" key="3">
    <source>
        <dbReference type="PROSITE-ProRule" id="PRU00169"/>
    </source>
</evidence>
<dbReference type="Pfam" id="PF00072">
    <property type="entry name" value="Response_reg"/>
    <property type="match status" value="1"/>
</dbReference>
<name>A0ABU1MPH1_9SPHN</name>
<proteinExistence type="predicted"/>
<dbReference type="Pfam" id="PF00196">
    <property type="entry name" value="GerE"/>
    <property type="match status" value="1"/>
</dbReference>
<dbReference type="PRINTS" id="PR00038">
    <property type="entry name" value="HTHLUXR"/>
</dbReference>
<evidence type="ECO:0000259" key="5">
    <source>
        <dbReference type="PROSITE" id="PS50110"/>
    </source>
</evidence>
<evidence type="ECO:0000256" key="1">
    <source>
        <dbReference type="ARBA" id="ARBA00022553"/>
    </source>
</evidence>
<dbReference type="Proteomes" id="UP001184150">
    <property type="component" value="Unassembled WGS sequence"/>
</dbReference>
<reference evidence="6 7" key="1">
    <citation type="submission" date="2023-07" db="EMBL/GenBank/DDBJ databases">
        <title>Sorghum-associated microbial communities from plants grown in Nebraska, USA.</title>
        <authorList>
            <person name="Schachtman D."/>
        </authorList>
    </citation>
    <scope>NUCLEOTIDE SEQUENCE [LARGE SCALE GENOMIC DNA]</scope>
    <source>
        <strain evidence="6 7">DS1027</strain>
    </source>
</reference>
<organism evidence="6 7">
    <name type="scientific">Novosphingobium capsulatum</name>
    <dbReference type="NCBI Taxonomy" id="13688"/>
    <lineage>
        <taxon>Bacteria</taxon>
        <taxon>Pseudomonadati</taxon>
        <taxon>Pseudomonadota</taxon>
        <taxon>Alphaproteobacteria</taxon>
        <taxon>Sphingomonadales</taxon>
        <taxon>Sphingomonadaceae</taxon>
        <taxon>Novosphingobium</taxon>
    </lineage>
</organism>
<dbReference type="PROSITE" id="PS00622">
    <property type="entry name" value="HTH_LUXR_1"/>
    <property type="match status" value="1"/>
</dbReference>
<keyword evidence="1 3" id="KW-0597">Phosphoprotein</keyword>
<feature type="domain" description="HTH luxR-type" evidence="4">
    <location>
        <begin position="142"/>
        <end position="207"/>
    </location>
</feature>
<feature type="domain" description="Response regulatory" evidence="5">
    <location>
        <begin position="10"/>
        <end position="126"/>
    </location>
</feature>
<dbReference type="CDD" id="cd17535">
    <property type="entry name" value="REC_NarL-like"/>
    <property type="match status" value="1"/>
</dbReference>
<dbReference type="RefSeq" id="WP_054131341.1">
    <property type="nucleotide sequence ID" value="NZ_CP140001.1"/>
</dbReference>
<dbReference type="GO" id="GO:0003677">
    <property type="term" value="F:DNA binding"/>
    <property type="evidence" value="ECO:0007669"/>
    <property type="project" value="UniProtKB-KW"/>
</dbReference>
<evidence type="ECO:0000259" key="4">
    <source>
        <dbReference type="PROSITE" id="PS50043"/>
    </source>
</evidence>